<dbReference type="GeneID" id="70217944"/>
<dbReference type="GO" id="GO:0006081">
    <property type="term" value="P:aldehyde metabolic process"/>
    <property type="evidence" value="ECO:0007669"/>
    <property type="project" value="InterPro"/>
</dbReference>
<keyword evidence="3" id="KW-1185">Reference proteome</keyword>
<gene>
    <name evidence="2" type="ORF">BKA55DRAFT_514806</name>
</gene>
<dbReference type="PANTHER" id="PTHR43570:SF16">
    <property type="entry name" value="ALDEHYDE DEHYDROGENASE TYPE III, ISOFORM Q"/>
    <property type="match status" value="1"/>
</dbReference>
<evidence type="ECO:0000313" key="3">
    <source>
        <dbReference type="Proteomes" id="UP000720189"/>
    </source>
</evidence>
<dbReference type="SUPFAM" id="SSF53720">
    <property type="entry name" value="ALDH-like"/>
    <property type="match status" value="1"/>
</dbReference>
<proteinExistence type="predicted"/>
<organism evidence="2 3">
    <name type="scientific">Fusarium redolens</name>
    <dbReference type="NCBI Taxonomy" id="48865"/>
    <lineage>
        <taxon>Eukaryota</taxon>
        <taxon>Fungi</taxon>
        <taxon>Dikarya</taxon>
        <taxon>Ascomycota</taxon>
        <taxon>Pezizomycotina</taxon>
        <taxon>Sordariomycetes</taxon>
        <taxon>Hypocreomycetidae</taxon>
        <taxon>Hypocreales</taxon>
        <taxon>Nectriaceae</taxon>
        <taxon>Fusarium</taxon>
        <taxon>Fusarium redolens species complex</taxon>
    </lineage>
</organism>
<name>A0A9P9KBW6_FUSRE</name>
<dbReference type="InterPro" id="IPR016161">
    <property type="entry name" value="Ald_DH/histidinol_DH"/>
</dbReference>
<dbReference type="GO" id="GO:0005737">
    <property type="term" value="C:cytoplasm"/>
    <property type="evidence" value="ECO:0007669"/>
    <property type="project" value="TreeGrafter"/>
</dbReference>
<feature type="non-terminal residue" evidence="2">
    <location>
        <position position="1"/>
    </location>
</feature>
<sequence length="121" mass="14069">FHSHKTKSLGWRVLPLQKVWCMLEDNKARIVEALHDDLHKHELESLSVDVCGIQTACLYTFKNLKAWTSDNKPSRLRAVNFFGRSRVREEPNGLDLILSAWNYLFMELFEPMMCAIAAGYR</sequence>
<dbReference type="InterPro" id="IPR012394">
    <property type="entry name" value="Aldehyde_DH_NAD(P)"/>
</dbReference>
<dbReference type="GO" id="GO:0004029">
    <property type="term" value="F:aldehyde dehydrogenase (NAD+) activity"/>
    <property type="evidence" value="ECO:0007669"/>
    <property type="project" value="TreeGrafter"/>
</dbReference>
<keyword evidence="1" id="KW-0560">Oxidoreductase</keyword>
<reference evidence="2" key="1">
    <citation type="journal article" date="2021" name="Nat. Commun.">
        <title>Genetic determinants of endophytism in the Arabidopsis root mycobiome.</title>
        <authorList>
            <person name="Mesny F."/>
            <person name="Miyauchi S."/>
            <person name="Thiergart T."/>
            <person name="Pickel B."/>
            <person name="Atanasova L."/>
            <person name="Karlsson M."/>
            <person name="Huettel B."/>
            <person name="Barry K.W."/>
            <person name="Haridas S."/>
            <person name="Chen C."/>
            <person name="Bauer D."/>
            <person name="Andreopoulos W."/>
            <person name="Pangilinan J."/>
            <person name="LaButti K."/>
            <person name="Riley R."/>
            <person name="Lipzen A."/>
            <person name="Clum A."/>
            <person name="Drula E."/>
            <person name="Henrissat B."/>
            <person name="Kohler A."/>
            <person name="Grigoriev I.V."/>
            <person name="Martin F.M."/>
            <person name="Hacquard S."/>
        </authorList>
    </citation>
    <scope>NUCLEOTIDE SEQUENCE</scope>
    <source>
        <strain evidence="2">MPI-CAGE-AT-0023</strain>
    </source>
</reference>
<dbReference type="RefSeq" id="XP_046047962.1">
    <property type="nucleotide sequence ID" value="XM_046187990.1"/>
</dbReference>
<comment type="caution">
    <text evidence="2">The sequence shown here is derived from an EMBL/GenBank/DDBJ whole genome shotgun (WGS) entry which is preliminary data.</text>
</comment>
<dbReference type="InterPro" id="IPR016162">
    <property type="entry name" value="Ald_DH_N"/>
</dbReference>
<dbReference type="AlphaFoldDB" id="A0A9P9KBW6"/>
<protein>
    <submittedName>
        <fullName evidence="2">Uncharacterized protein</fullName>
    </submittedName>
</protein>
<accession>A0A9P9KBW6</accession>
<dbReference type="EMBL" id="JAGMUX010000010">
    <property type="protein sequence ID" value="KAH7247379.1"/>
    <property type="molecule type" value="Genomic_DNA"/>
</dbReference>
<dbReference type="Gene3D" id="3.40.605.10">
    <property type="entry name" value="Aldehyde Dehydrogenase, Chain A, domain 1"/>
    <property type="match status" value="1"/>
</dbReference>
<evidence type="ECO:0000256" key="1">
    <source>
        <dbReference type="ARBA" id="ARBA00023002"/>
    </source>
</evidence>
<dbReference type="Proteomes" id="UP000720189">
    <property type="component" value="Unassembled WGS sequence"/>
</dbReference>
<dbReference type="PANTHER" id="PTHR43570">
    <property type="entry name" value="ALDEHYDE DEHYDROGENASE"/>
    <property type="match status" value="1"/>
</dbReference>
<evidence type="ECO:0000313" key="2">
    <source>
        <dbReference type="EMBL" id="KAH7247379.1"/>
    </source>
</evidence>